<evidence type="ECO:0000256" key="7">
    <source>
        <dbReference type="ARBA" id="ARBA00022837"/>
    </source>
</evidence>
<dbReference type="InterPro" id="IPR006585">
    <property type="entry name" value="FTP1"/>
</dbReference>
<dbReference type="GO" id="GO:0001868">
    <property type="term" value="P:regulation of complement activation, lectin pathway"/>
    <property type="evidence" value="ECO:0007669"/>
    <property type="project" value="UniProtKB-ARBA"/>
</dbReference>
<organism evidence="11 12">
    <name type="scientific">Pleodorina starrii</name>
    <dbReference type="NCBI Taxonomy" id="330485"/>
    <lineage>
        <taxon>Eukaryota</taxon>
        <taxon>Viridiplantae</taxon>
        <taxon>Chlorophyta</taxon>
        <taxon>core chlorophytes</taxon>
        <taxon>Chlorophyceae</taxon>
        <taxon>CS clade</taxon>
        <taxon>Chlamydomonadales</taxon>
        <taxon>Volvocaceae</taxon>
        <taxon>Pleodorina</taxon>
    </lineage>
</organism>
<dbReference type="InterPro" id="IPR000177">
    <property type="entry name" value="Apple"/>
</dbReference>
<keyword evidence="12" id="KW-1185">Reference proteome</keyword>
<dbReference type="GO" id="GO:0046872">
    <property type="term" value="F:metal ion binding"/>
    <property type="evidence" value="ECO:0007669"/>
    <property type="project" value="UniProtKB-KW"/>
</dbReference>
<reference evidence="11 12" key="1">
    <citation type="journal article" date="2023" name="Commun. Biol.">
        <title>Reorganization of the ancestral sex-determining regions during the evolution of trioecy in Pleodorina starrii.</title>
        <authorList>
            <person name="Takahashi K."/>
            <person name="Suzuki S."/>
            <person name="Kawai-Toyooka H."/>
            <person name="Yamamoto K."/>
            <person name="Hamaji T."/>
            <person name="Ootsuki R."/>
            <person name="Yamaguchi H."/>
            <person name="Kawachi M."/>
            <person name="Higashiyama T."/>
            <person name="Nozaki H."/>
        </authorList>
    </citation>
    <scope>NUCLEOTIDE SEQUENCE [LARGE SCALE GENOMIC DNA]</scope>
    <source>
        <strain evidence="11 12">NIES-4479</strain>
    </source>
</reference>
<keyword evidence="5" id="KW-0430">Lectin</keyword>
<protein>
    <recommendedName>
        <fullName evidence="10">F5/8 type C domain-containing protein</fullName>
    </recommendedName>
</protein>
<feature type="domain" description="F5/8 type C" evidence="10">
    <location>
        <begin position="23"/>
        <end position="183"/>
    </location>
</feature>
<feature type="region of interest" description="Disordered" evidence="9">
    <location>
        <begin position="1"/>
        <end position="22"/>
    </location>
</feature>
<sequence>MSAVVYPSPLSSQLPPPSSMAPPPPPAVINVAASKLVFASSVANSDLRSFGPQFAVDGVSSGSAAEFFRSDSSDRAPWLSIDLGSLFTVSKIVYYKRRDCCSARTVSTEFRVGGALVSNSLTANQISANELVYKMEGPSSTTATVTTIDLSPPVTGRYVTLQSFGQGSDTQELQVSELQVYGIPAGMVRSTYLQPSWVSSRLWQGWSSNSVPRMYSPVSDCSLLQYGVTYANDSAALATSTQPDESACCQACYANPICIHWDFELGSRVCRLRGDRSVSSVAASLLTVKRDEGRVAGSRNGVSTYVSHPRYPPAAAAAGALIGGTSARWISSLPTAFVPFANRVKASAWAYTTFYKTVLVPPAAAADPADPTTAQQPHLNVTLTIVADDEAVVYLNGQQKGQTTGSLIQTVLRLTLQAGSRHLLALQCGGTGGPAVVMAILTGPDGSVLAYTDHTWLWL</sequence>
<evidence type="ECO:0000256" key="1">
    <source>
        <dbReference type="ARBA" id="ARBA00002219"/>
    </source>
</evidence>
<accession>A0A9W6F3J1</accession>
<dbReference type="PANTHER" id="PTHR45713:SF6">
    <property type="entry name" value="F5_8 TYPE C DOMAIN-CONTAINING PROTEIN"/>
    <property type="match status" value="1"/>
</dbReference>
<dbReference type="SMART" id="SM00223">
    <property type="entry name" value="APPLE"/>
    <property type="match status" value="1"/>
</dbReference>
<evidence type="ECO:0000259" key="10">
    <source>
        <dbReference type="PROSITE" id="PS50022"/>
    </source>
</evidence>
<dbReference type="InterPro" id="IPR051941">
    <property type="entry name" value="BG_Antigen-Binding_Lectin"/>
</dbReference>
<keyword evidence="4" id="KW-0479">Metal-binding</keyword>
<keyword evidence="7" id="KW-0106">Calcium</keyword>
<evidence type="ECO:0000256" key="3">
    <source>
        <dbReference type="ARBA" id="ARBA00011233"/>
    </source>
</evidence>
<dbReference type="AlphaFoldDB" id="A0A9W6F3J1"/>
<dbReference type="InterPro" id="IPR000421">
    <property type="entry name" value="FA58C"/>
</dbReference>
<dbReference type="InterPro" id="IPR008979">
    <property type="entry name" value="Galactose-bd-like_sf"/>
</dbReference>
<dbReference type="GO" id="GO:0042806">
    <property type="term" value="F:fucose binding"/>
    <property type="evidence" value="ECO:0007669"/>
    <property type="project" value="UniProtKB-ARBA"/>
</dbReference>
<dbReference type="EMBL" id="BRXU01000012">
    <property type="protein sequence ID" value="GLC55122.1"/>
    <property type="molecule type" value="Genomic_DNA"/>
</dbReference>
<evidence type="ECO:0000313" key="11">
    <source>
        <dbReference type="EMBL" id="GLC55122.1"/>
    </source>
</evidence>
<evidence type="ECO:0000256" key="8">
    <source>
        <dbReference type="ARBA" id="ARBA00023157"/>
    </source>
</evidence>
<proteinExistence type="inferred from homology"/>
<dbReference type="GO" id="GO:0010185">
    <property type="term" value="P:regulation of cellular defense response"/>
    <property type="evidence" value="ECO:0007669"/>
    <property type="project" value="UniProtKB-ARBA"/>
</dbReference>
<comment type="similarity">
    <text evidence="2">Belongs to the fucolectin family.</text>
</comment>
<name>A0A9W6F3J1_9CHLO</name>
<dbReference type="Pfam" id="PF00754">
    <property type="entry name" value="F5_F8_type_C"/>
    <property type="match status" value="1"/>
</dbReference>
<evidence type="ECO:0000256" key="5">
    <source>
        <dbReference type="ARBA" id="ARBA00022734"/>
    </source>
</evidence>
<gene>
    <name evidence="11" type="primary">PLESTMB000067</name>
    <name evidence="11" type="ORF">PLESTB_000946300</name>
</gene>
<dbReference type="Proteomes" id="UP001165080">
    <property type="component" value="Unassembled WGS sequence"/>
</dbReference>
<evidence type="ECO:0000256" key="2">
    <source>
        <dbReference type="ARBA" id="ARBA00010147"/>
    </source>
</evidence>
<dbReference type="PROSITE" id="PS50022">
    <property type="entry name" value="FA58C_3"/>
    <property type="match status" value="1"/>
</dbReference>
<evidence type="ECO:0000256" key="6">
    <source>
        <dbReference type="ARBA" id="ARBA00022737"/>
    </source>
</evidence>
<comment type="caution">
    <text evidence="11">The sequence shown here is derived from an EMBL/GenBank/DDBJ whole genome shotgun (WGS) entry which is preliminary data.</text>
</comment>
<comment type="function">
    <text evidence="1">Acts as a defensive agent. Recognizes blood group fucosylated oligosaccharides including A, B, H and Lewis B-type antigens. Does not recognize Lewis A antigen and has low affinity for monovalent haptens.</text>
</comment>
<comment type="subunit">
    <text evidence="3">Homotrimer.</text>
</comment>
<dbReference type="PANTHER" id="PTHR45713">
    <property type="entry name" value="FTP DOMAIN-CONTAINING PROTEIN"/>
    <property type="match status" value="1"/>
</dbReference>
<dbReference type="Gene3D" id="3.50.4.10">
    <property type="entry name" value="Hepatocyte Growth Factor"/>
    <property type="match status" value="1"/>
</dbReference>
<dbReference type="SUPFAM" id="SSF49785">
    <property type="entry name" value="Galactose-binding domain-like"/>
    <property type="match status" value="1"/>
</dbReference>
<dbReference type="GO" id="GO:0006508">
    <property type="term" value="P:proteolysis"/>
    <property type="evidence" value="ECO:0007669"/>
    <property type="project" value="InterPro"/>
</dbReference>
<keyword evidence="6" id="KW-0677">Repeat</keyword>
<evidence type="ECO:0000313" key="12">
    <source>
        <dbReference type="Proteomes" id="UP001165080"/>
    </source>
</evidence>
<dbReference type="Gene3D" id="2.60.120.260">
    <property type="entry name" value="Galactose-binding domain-like"/>
    <property type="match status" value="1"/>
</dbReference>
<dbReference type="OrthoDB" id="548950at2759"/>
<evidence type="ECO:0000256" key="9">
    <source>
        <dbReference type="SAM" id="MobiDB-lite"/>
    </source>
</evidence>
<evidence type="ECO:0000256" key="4">
    <source>
        <dbReference type="ARBA" id="ARBA00022723"/>
    </source>
</evidence>
<dbReference type="SMART" id="SM00607">
    <property type="entry name" value="FTP"/>
    <property type="match status" value="1"/>
</dbReference>
<dbReference type="GO" id="GO:0005576">
    <property type="term" value="C:extracellular region"/>
    <property type="evidence" value="ECO:0007669"/>
    <property type="project" value="InterPro"/>
</dbReference>
<keyword evidence="8" id="KW-1015">Disulfide bond</keyword>